<reference evidence="2 3" key="1">
    <citation type="submission" date="2024-09" db="EMBL/GenBank/DDBJ databases">
        <title>A chromosome-level genome assembly of Gray's grenadier anchovy, Coilia grayii.</title>
        <authorList>
            <person name="Fu Z."/>
        </authorList>
    </citation>
    <scope>NUCLEOTIDE SEQUENCE [LARGE SCALE GENOMIC DNA]</scope>
    <source>
        <strain evidence="2">G4</strain>
        <tissue evidence="2">Muscle</tissue>
    </source>
</reference>
<dbReference type="AlphaFoldDB" id="A0ABD1K8R1"/>
<organism evidence="2 3">
    <name type="scientific">Coilia grayii</name>
    <name type="common">Gray's grenadier anchovy</name>
    <dbReference type="NCBI Taxonomy" id="363190"/>
    <lineage>
        <taxon>Eukaryota</taxon>
        <taxon>Metazoa</taxon>
        <taxon>Chordata</taxon>
        <taxon>Craniata</taxon>
        <taxon>Vertebrata</taxon>
        <taxon>Euteleostomi</taxon>
        <taxon>Actinopterygii</taxon>
        <taxon>Neopterygii</taxon>
        <taxon>Teleostei</taxon>
        <taxon>Clupei</taxon>
        <taxon>Clupeiformes</taxon>
        <taxon>Clupeoidei</taxon>
        <taxon>Engraulidae</taxon>
        <taxon>Coilinae</taxon>
        <taxon>Coilia</taxon>
    </lineage>
</organism>
<name>A0ABD1K8R1_9TELE</name>
<keyword evidence="3" id="KW-1185">Reference proteome</keyword>
<accession>A0ABD1K8R1</accession>
<dbReference type="EMBL" id="JBHFQA010000008">
    <property type="protein sequence ID" value="KAL2095469.1"/>
    <property type="molecule type" value="Genomic_DNA"/>
</dbReference>
<evidence type="ECO:0000313" key="3">
    <source>
        <dbReference type="Proteomes" id="UP001591681"/>
    </source>
</evidence>
<sequence>MMEVYLRKKNCPVPDEVHEILSHLMGKAKKIVKVGLKSSSATDSAVQPEMIYDILCRYFSESPASGLPLADFYATQPSVGENPVDYWVRLNTAAEQADRHLKKQGRSMENMSAEISMMFIRNCSDPELSSVFKSKPMSRWTLTEVQEAIDEYQREYQREFLSKRKSREVKPLKVTAAAAYSLPEVKEEVSAHEPSLPSPTRPSESSSVEGGAFERVLCMLERVLERSDRASPPAVTQPGQWVRVTPCHVCGDGAHSTRSQCMREKRCLACFEIGHQKRECTVRGTAKRNPIVPAQEN</sequence>
<evidence type="ECO:0000256" key="1">
    <source>
        <dbReference type="SAM" id="MobiDB-lite"/>
    </source>
</evidence>
<evidence type="ECO:0008006" key="4">
    <source>
        <dbReference type="Google" id="ProtNLM"/>
    </source>
</evidence>
<comment type="caution">
    <text evidence="2">The sequence shown here is derived from an EMBL/GenBank/DDBJ whole genome shotgun (WGS) entry which is preliminary data.</text>
</comment>
<evidence type="ECO:0000313" key="2">
    <source>
        <dbReference type="EMBL" id="KAL2095469.1"/>
    </source>
</evidence>
<dbReference type="Proteomes" id="UP001591681">
    <property type="component" value="Unassembled WGS sequence"/>
</dbReference>
<protein>
    <recommendedName>
        <fullName evidence="4">CCHC-type domain-containing protein</fullName>
    </recommendedName>
</protein>
<gene>
    <name evidence="2" type="ORF">ACEWY4_010188</name>
</gene>
<feature type="region of interest" description="Disordered" evidence="1">
    <location>
        <begin position="185"/>
        <end position="209"/>
    </location>
</feature>
<proteinExistence type="predicted"/>